<dbReference type="EMBL" id="CADCTV010000483">
    <property type="protein sequence ID" value="CAA9333887.1"/>
    <property type="molecule type" value="Genomic_DNA"/>
</dbReference>
<protein>
    <submittedName>
        <fullName evidence="2">Ribonuclease Y</fullName>
    </submittedName>
</protein>
<proteinExistence type="predicted"/>
<feature type="region of interest" description="Disordered" evidence="1">
    <location>
        <begin position="1"/>
        <end position="313"/>
    </location>
</feature>
<feature type="compositionally biased region" description="Basic residues" evidence="1">
    <location>
        <begin position="53"/>
        <end position="81"/>
    </location>
</feature>
<gene>
    <name evidence="2" type="ORF">AVDCRST_MAG89-2269</name>
</gene>
<organism evidence="2">
    <name type="scientific">uncultured Gemmatimonadota bacterium</name>
    <dbReference type="NCBI Taxonomy" id="203437"/>
    <lineage>
        <taxon>Bacteria</taxon>
        <taxon>Pseudomonadati</taxon>
        <taxon>Gemmatimonadota</taxon>
        <taxon>environmental samples</taxon>
    </lineage>
</organism>
<feature type="compositionally biased region" description="Basic residues" evidence="1">
    <location>
        <begin position="18"/>
        <end position="44"/>
    </location>
</feature>
<feature type="compositionally biased region" description="Basic and acidic residues" evidence="1">
    <location>
        <begin position="90"/>
        <end position="113"/>
    </location>
</feature>
<name>A0A6J4LK40_9BACT</name>
<evidence type="ECO:0000313" key="2">
    <source>
        <dbReference type="EMBL" id="CAA9333887.1"/>
    </source>
</evidence>
<feature type="compositionally biased region" description="Basic and acidic residues" evidence="1">
    <location>
        <begin position="264"/>
        <end position="283"/>
    </location>
</feature>
<feature type="compositionally biased region" description="Basic and acidic residues" evidence="1">
    <location>
        <begin position="302"/>
        <end position="313"/>
    </location>
</feature>
<accession>A0A6J4LK40</accession>
<evidence type="ECO:0000256" key="1">
    <source>
        <dbReference type="SAM" id="MobiDB-lite"/>
    </source>
</evidence>
<feature type="compositionally biased region" description="Basic residues" evidence="1">
    <location>
        <begin position="211"/>
        <end position="220"/>
    </location>
</feature>
<dbReference type="AlphaFoldDB" id="A0A6J4LK40"/>
<feature type="non-terminal residue" evidence="2">
    <location>
        <position position="1"/>
    </location>
</feature>
<reference evidence="2" key="1">
    <citation type="submission" date="2020-02" db="EMBL/GenBank/DDBJ databases">
        <authorList>
            <person name="Meier V. D."/>
        </authorList>
    </citation>
    <scope>NUCLEOTIDE SEQUENCE</scope>
    <source>
        <strain evidence="2">AVDCRST_MAG89</strain>
    </source>
</reference>
<feature type="non-terminal residue" evidence="2">
    <location>
        <position position="313"/>
    </location>
</feature>
<feature type="compositionally biased region" description="Basic and acidic residues" evidence="1">
    <location>
        <begin position="184"/>
        <end position="196"/>
    </location>
</feature>
<sequence>DDGFRRGAAVGRDEGPHHRPRGAQHPRVRAGHGDRRHHRRHPRSRGAFGLRSHPPRNRPHRPGKAGGRRAHPPGPHRRRGRQGAPGGGEGDARGRRGDPVRAGDPRRAPRDRQGAGAFEVPHLVRAEPAAARQGSGHPGRQHGLGDGLRRHHGQADGAASRRGQGDDPRPRGHPRGAGLQPVQEVRRAAAGAERHQGAPRRGAAPVSRVVPGHRGRRHQRLAAGCPPRDVRNVRQAAGKAGGDRHVVPGGGALLRHPGGPRAAGDGDPRGRFRRGDVAPERGHGAAHRGRAAVPGADQGGGDPRDAGDRLRAL</sequence>